<evidence type="ECO:0000313" key="3">
    <source>
        <dbReference type="Proteomes" id="UP000790580"/>
    </source>
</evidence>
<dbReference type="PANTHER" id="PTHR32063">
    <property type="match status" value="1"/>
</dbReference>
<feature type="transmembrane region" description="Helical" evidence="1">
    <location>
        <begin position="384"/>
        <end position="408"/>
    </location>
</feature>
<feature type="transmembrane region" description="Helical" evidence="1">
    <location>
        <begin position="960"/>
        <end position="979"/>
    </location>
</feature>
<feature type="transmembrane region" description="Helical" evidence="1">
    <location>
        <begin position="859"/>
        <end position="878"/>
    </location>
</feature>
<feature type="transmembrane region" description="Helical" evidence="1">
    <location>
        <begin position="332"/>
        <end position="351"/>
    </location>
</feature>
<accession>A0ABS6JQS3</accession>
<keyword evidence="3" id="KW-1185">Reference proteome</keyword>
<dbReference type="Gene3D" id="1.20.1640.10">
    <property type="entry name" value="Multidrug efflux transporter AcrB transmembrane domain"/>
    <property type="match status" value="2"/>
</dbReference>
<dbReference type="Gene3D" id="3.30.70.1320">
    <property type="entry name" value="Multidrug efflux transporter AcrB pore domain like"/>
    <property type="match status" value="1"/>
</dbReference>
<gene>
    <name evidence="2" type="ORF">KS407_05455</name>
</gene>
<reference evidence="2 3" key="1">
    <citation type="submission" date="2021-06" db="EMBL/GenBank/DDBJ databases">
        <title>Bacillus sp. RD4P76, an endophyte from a halophyte.</title>
        <authorList>
            <person name="Sun J.-Q."/>
        </authorList>
    </citation>
    <scope>NUCLEOTIDE SEQUENCE [LARGE SCALE GENOMIC DNA]</scope>
    <source>
        <strain evidence="2 3">JCM 17098</strain>
    </source>
</reference>
<dbReference type="InterPro" id="IPR027463">
    <property type="entry name" value="AcrB_DN_DC_subdom"/>
</dbReference>
<feature type="transmembrane region" description="Helical" evidence="1">
    <location>
        <begin position="12"/>
        <end position="32"/>
    </location>
</feature>
<dbReference type="Gene3D" id="3.30.70.1440">
    <property type="entry name" value="Multidrug efflux transporter AcrB pore domain"/>
    <property type="match status" value="1"/>
</dbReference>
<keyword evidence="1" id="KW-0812">Transmembrane</keyword>
<feature type="transmembrane region" description="Helical" evidence="1">
    <location>
        <begin position="429"/>
        <end position="449"/>
    </location>
</feature>
<dbReference type="Gene3D" id="3.30.70.1430">
    <property type="entry name" value="Multidrug efflux transporter AcrB pore domain"/>
    <property type="match status" value="2"/>
</dbReference>
<dbReference type="Gene3D" id="3.30.2090.10">
    <property type="entry name" value="Multidrug efflux transporter AcrB TolC docking domain, DN and DC subdomains"/>
    <property type="match status" value="2"/>
</dbReference>
<dbReference type="InterPro" id="IPR001036">
    <property type="entry name" value="Acrflvin-R"/>
</dbReference>
<dbReference type="SUPFAM" id="SSF82693">
    <property type="entry name" value="Multidrug efflux transporter AcrB pore domain, PN1, PN2, PC1 and PC2 subdomains"/>
    <property type="match status" value="3"/>
</dbReference>
<comment type="caution">
    <text evidence="2">The sequence shown here is derived from an EMBL/GenBank/DDBJ whole genome shotgun (WGS) entry which is preliminary data.</text>
</comment>
<dbReference type="EMBL" id="JAHQCR010000023">
    <property type="protein sequence ID" value="MBU9720894.1"/>
    <property type="molecule type" value="Genomic_DNA"/>
</dbReference>
<feature type="transmembrane region" description="Helical" evidence="1">
    <location>
        <begin position="358"/>
        <end position="378"/>
    </location>
</feature>
<dbReference type="PANTHER" id="PTHR32063:SF0">
    <property type="entry name" value="SWARMING MOTILITY PROTEIN SWRC"/>
    <property type="match status" value="1"/>
</dbReference>
<evidence type="ECO:0000313" key="2">
    <source>
        <dbReference type="EMBL" id="MBU9720894.1"/>
    </source>
</evidence>
<organism evidence="2 3">
    <name type="scientific">Evansella alkalicola</name>
    <dbReference type="NCBI Taxonomy" id="745819"/>
    <lineage>
        <taxon>Bacteria</taxon>
        <taxon>Bacillati</taxon>
        <taxon>Bacillota</taxon>
        <taxon>Bacilli</taxon>
        <taxon>Bacillales</taxon>
        <taxon>Bacillaceae</taxon>
        <taxon>Evansella</taxon>
    </lineage>
</organism>
<feature type="transmembrane region" description="Helical" evidence="1">
    <location>
        <begin position="532"/>
        <end position="551"/>
    </location>
</feature>
<keyword evidence="1" id="KW-1133">Transmembrane helix</keyword>
<feature type="transmembrane region" description="Helical" evidence="1">
    <location>
        <begin position="461"/>
        <end position="488"/>
    </location>
</feature>
<protein>
    <submittedName>
        <fullName evidence="2">Efflux RND transporter permease subunit</fullName>
    </submittedName>
</protein>
<dbReference type="Pfam" id="PF00873">
    <property type="entry name" value="ACR_tran"/>
    <property type="match status" value="1"/>
</dbReference>
<feature type="transmembrane region" description="Helical" evidence="1">
    <location>
        <begin position="885"/>
        <end position="905"/>
    </location>
</feature>
<dbReference type="Proteomes" id="UP000790580">
    <property type="component" value="Unassembled WGS sequence"/>
</dbReference>
<keyword evidence="1" id="KW-0472">Membrane</keyword>
<feature type="transmembrane region" description="Helical" evidence="1">
    <location>
        <begin position="991"/>
        <end position="1013"/>
    </location>
</feature>
<proteinExistence type="predicted"/>
<name>A0ABS6JQS3_9BACI</name>
<dbReference type="SUPFAM" id="SSF82866">
    <property type="entry name" value="Multidrug efflux transporter AcrB transmembrane domain"/>
    <property type="match status" value="2"/>
</dbReference>
<dbReference type="SUPFAM" id="SSF82714">
    <property type="entry name" value="Multidrug efflux transporter AcrB TolC docking domain, DN and DC subdomains"/>
    <property type="match status" value="2"/>
</dbReference>
<evidence type="ECO:0000256" key="1">
    <source>
        <dbReference type="SAM" id="Phobius"/>
    </source>
</evidence>
<feature type="transmembrane region" description="Helical" evidence="1">
    <location>
        <begin position="911"/>
        <end position="935"/>
    </location>
</feature>
<dbReference type="RefSeq" id="WP_088074067.1">
    <property type="nucleotide sequence ID" value="NZ_JAHQCR010000023.1"/>
</dbReference>
<sequence>MKLIKESVMRPVGVIIIALVMIILGGVSLSGLKVDLMPDLELPIAAVSTPYPGAAPQEVENLVTRPLEGVLTATEGLSTIQSISTQNQSVIILMYDFNTDLDSVMLDLRDRIDMVRPTLPDGADAPSVMRFDPNQMPIMQVGISAEMDLSRLTYIAEENIVPQIERIPGVASVGLTGGQEREILVEPNLSELQRYGLSISQLAQMIGGENRSIPAGEIKRAGQEMSLRILGEFQSVAEIENINIPLQTGEILKLSDVAEVKDTFVEMNSFAYVNGEPTLSMDISKQADANTVEVSAAVSDELDKIQSEISQNVTLTKIMDSAEFINDSIKSVALNMLLGGAMAIFVLLLFLRSFRSTLIIGLAIPIAVISAFTLLYFAGETVNIITLGGLALGIGLLVDSSIVILENIYKFREQGYSRIDSAIKGASEVSSAVIAATLTSLVVFVPIVFTSGIAAELFIPLALTVGFTLVAALVVALTLVPMLARLLLPELKDKEESRGLRKIGDKIGNGLDSLNRGYRRVLKWSINHKKTIVFGTLLLLVASLGTVRFVGVEFIPSFDQGEIAASFEAPSGTSFEETRESLSKVEEFLLETGATEVVNTSIGGGGMMGMGGPADTNSGDIYVRMLPSNERDITSNQLINDLTEFGETLPDFDIDVWAFESDGMGGNPIDIEVRGDDFETLNLIADDIRDIISEVPGTANVTHSMGETRPEMQLHIDRDLALQYGLTYAGIMDTVRSSVSGQVASLMRTEGQEVSITVILPREYRENYNQLQNLPLMTQTGDTVLLSSVAEFVQAEGPNTINRQDQSRGVSITGDIMERDLGSVIADIEAELDQYVFPEGYDFNTGGEYEQMMDTFSDLALALGLAIFLVYAVMAFQFEKVLYPFIVMFSLPATFIGIMAGFLITGRPLSAPAFIGIIMLAGIVVNNAIVLVDYINKLRDRGLSRDEAILEAGPVRLRPILMTMLTTVLAMTPLAIGIGEGAELQAPMATVVVFGLAFSTVITLVLVPVVYIYTDQFTEWWKGLFNRDGRGKNKEDDNKLIEDPEES</sequence>
<dbReference type="PRINTS" id="PR00702">
    <property type="entry name" value="ACRIFLAVINRP"/>
</dbReference>